<dbReference type="InterPro" id="IPR052169">
    <property type="entry name" value="CW_Biosynth-Accessory"/>
</dbReference>
<evidence type="ECO:0000256" key="1">
    <source>
        <dbReference type="ARBA" id="ARBA00005662"/>
    </source>
</evidence>
<evidence type="ECO:0000259" key="4">
    <source>
        <dbReference type="SMART" id="SM00854"/>
    </source>
</evidence>
<dbReference type="SUPFAM" id="SSF56300">
    <property type="entry name" value="Metallo-dependent phosphatases"/>
    <property type="match status" value="1"/>
</dbReference>
<accession>A0A1H2M3D6</accession>
<evidence type="ECO:0000256" key="3">
    <source>
        <dbReference type="SAM" id="SignalP"/>
    </source>
</evidence>
<dbReference type="PANTHER" id="PTHR33393:SF13">
    <property type="entry name" value="PGA BIOSYNTHESIS PROTEIN CAPA"/>
    <property type="match status" value="1"/>
</dbReference>
<feature type="compositionally biased region" description="Low complexity" evidence="2">
    <location>
        <begin position="28"/>
        <end position="41"/>
    </location>
</feature>
<evidence type="ECO:0000313" key="5">
    <source>
        <dbReference type="EMBL" id="SDU87777.1"/>
    </source>
</evidence>
<dbReference type="OrthoDB" id="9810718at2"/>
<feature type="region of interest" description="Disordered" evidence="2">
    <location>
        <begin position="27"/>
        <end position="61"/>
    </location>
</feature>
<dbReference type="PANTHER" id="PTHR33393">
    <property type="entry name" value="POLYGLUTAMINE SYNTHESIS ACCESSORY PROTEIN RV0574C-RELATED"/>
    <property type="match status" value="1"/>
</dbReference>
<dbReference type="RefSeq" id="WP_046768924.1">
    <property type="nucleotide sequence ID" value="NZ_KQ061229.1"/>
</dbReference>
<dbReference type="EMBL" id="LT629791">
    <property type="protein sequence ID" value="SDU87777.1"/>
    <property type="molecule type" value="Genomic_DNA"/>
</dbReference>
<dbReference type="InterPro" id="IPR019079">
    <property type="entry name" value="Capsule_synth_CapA"/>
</dbReference>
<keyword evidence="3" id="KW-0732">Signal</keyword>
<name>A0A1H2M3D6_9ACTN</name>
<dbReference type="Gene3D" id="3.60.21.10">
    <property type="match status" value="1"/>
</dbReference>
<sequence>MYGRRALAAAVAAVVVLAGCAGDDDDGVSAPSAPPTSATPATTPPAPTSTPTPTPTPPPGPVTLAFAGDIHFEGELRPLLDDPATALAPIAPQLSAADLTIVNLESSVGTSGEPEPGKEFTFQAPPSALTALQTAGVDVVTMANNHGMDFGPEGLADTLAARTTAPGLDVVGVGANLAEAFTPAIREVGGTTVAVIGASVPDDPTGDPTGHWAATETTAGVAMALDPAALLAAVDAARAQADVVVVYLHWGNQGESCPSPSQTALAGALAASADVVVGAHTHQLQGTGLAPAGDAYVAYGLGNFVWYTQRREVTTVTGVLTVTVENGAVTADSWAPARIGADGLPAFASGGEADQMTADLAALRECTDLRPLP</sequence>
<gene>
    <name evidence="5" type="ORF">SAMN04488563_7025</name>
</gene>
<evidence type="ECO:0000256" key="2">
    <source>
        <dbReference type="SAM" id="MobiDB-lite"/>
    </source>
</evidence>
<dbReference type="InterPro" id="IPR029052">
    <property type="entry name" value="Metallo-depent_PP-like"/>
</dbReference>
<evidence type="ECO:0000313" key="6">
    <source>
        <dbReference type="Proteomes" id="UP000182977"/>
    </source>
</evidence>
<dbReference type="AlphaFoldDB" id="A0A1H2M3D6"/>
<dbReference type="Pfam" id="PF09587">
    <property type="entry name" value="PGA_cap"/>
    <property type="match status" value="1"/>
</dbReference>
<reference evidence="6" key="1">
    <citation type="submission" date="2016-10" db="EMBL/GenBank/DDBJ databases">
        <authorList>
            <person name="Varghese N."/>
            <person name="Submissions S."/>
        </authorList>
    </citation>
    <scope>NUCLEOTIDE SEQUENCE [LARGE SCALE GENOMIC DNA]</scope>
    <source>
        <strain evidence="6">DSM 45079</strain>
    </source>
</reference>
<keyword evidence="6" id="KW-1185">Reference proteome</keyword>
<comment type="similarity">
    <text evidence="1">Belongs to the CapA family.</text>
</comment>
<feature type="chain" id="PRO_5039141911" evidence="3">
    <location>
        <begin position="22"/>
        <end position="373"/>
    </location>
</feature>
<dbReference type="CDD" id="cd07381">
    <property type="entry name" value="MPP_CapA"/>
    <property type="match status" value="1"/>
</dbReference>
<feature type="domain" description="Capsule synthesis protein CapA" evidence="4">
    <location>
        <begin position="63"/>
        <end position="308"/>
    </location>
</feature>
<dbReference type="PROSITE" id="PS51257">
    <property type="entry name" value="PROKAR_LIPOPROTEIN"/>
    <property type="match status" value="1"/>
</dbReference>
<feature type="signal peptide" evidence="3">
    <location>
        <begin position="1"/>
        <end position="21"/>
    </location>
</feature>
<feature type="compositionally biased region" description="Pro residues" evidence="2">
    <location>
        <begin position="42"/>
        <end position="61"/>
    </location>
</feature>
<protein>
    <submittedName>
        <fullName evidence="5">Poly-gamma-glutamate synthesis protein (Capsule biosynthesis protein)</fullName>
    </submittedName>
</protein>
<organism evidence="5 6">
    <name type="scientific">Jiangella alkaliphila</name>
    <dbReference type="NCBI Taxonomy" id="419479"/>
    <lineage>
        <taxon>Bacteria</taxon>
        <taxon>Bacillati</taxon>
        <taxon>Actinomycetota</taxon>
        <taxon>Actinomycetes</taxon>
        <taxon>Jiangellales</taxon>
        <taxon>Jiangellaceae</taxon>
        <taxon>Jiangella</taxon>
    </lineage>
</organism>
<dbReference type="STRING" id="419479.SAMN04488563_7025"/>
<dbReference type="SMART" id="SM00854">
    <property type="entry name" value="PGA_cap"/>
    <property type="match status" value="1"/>
</dbReference>
<proteinExistence type="inferred from homology"/>
<dbReference type="Proteomes" id="UP000182977">
    <property type="component" value="Chromosome I"/>
</dbReference>